<keyword evidence="3" id="KW-1185">Reference proteome</keyword>
<name>A0ABP6WYV6_9ACTN</name>
<dbReference type="Gene3D" id="1.10.287.1490">
    <property type="match status" value="1"/>
</dbReference>
<sequence>MDLTRVAVELYGLTPEEFTPARSRLAKSADATTAAAIRALQKPTRAAWLANLLVRTDPDGVNDLTELGEELRAAHLSADGPRLRALTRKRHALVRQLVASARREAKQLGRTVTPTVADRLTETLDAALVDPGSAQLLRSGQLTSALRHIGFGVIDETGQPAKLPPTKPRAVRSTPAKKTRTARTEAGPDHSGAEHALQRRRAELQTRANEVENDYREAEQKRSEAEAALDANQHHVADLQATLQRLTDELDHTRQQLQSTQRETSKLERALDKATRAAASAERRRNAHQQRLTALTQ</sequence>
<organism evidence="2 3">
    <name type="scientific">Kribbella ginsengisoli</name>
    <dbReference type="NCBI Taxonomy" id="363865"/>
    <lineage>
        <taxon>Bacteria</taxon>
        <taxon>Bacillati</taxon>
        <taxon>Actinomycetota</taxon>
        <taxon>Actinomycetes</taxon>
        <taxon>Propionibacteriales</taxon>
        <taxon>Kribbellaceae</taxon>
        <taxon>Kribbella</taxon>
    </lineage>
</organism>
<comment type="caution">
    <text evidence="2">The sequence shown here is derived from an EMBL/GenBank/DDBJ whole genome shotgun (WGS) entry which is preliminary data.</text>
</comment>
<dbReference type="SUPFAM" id="SSF57997">
    <property type="entry name" value="Tropomyosin"/>
    <property type="match status" value="1"/>
</dbReference>
<feature type="compositionally biased region" description="Basic and acidic residues" evidence="1">
    <location>
        <begin position="263"/>
        <end position="275"/>
    </location>
</feature>
<feature type="compositionally biased region" description="Basic and acidic residues" evidence="1">
    <location>
        <begin position="182"/>
        <end position="225"/>
    </location>
</feature>
<reference evidence="3" key="1">
    <citation type="journal article" date="2019" name="Int. J. Syst. Evol. Microbiol.">
        <title>The Global Catalogue of Microorganisms (GCM) 10K type strain sequencing project: providing services to taxonomists for standard genome sequencing and annotation.</title>
        <authorList>
            <consortium name="The Broad Institute Genomics Platform"/>
            <consortium name="The Broad Institute Genome Sequencing Center for Infectious Disease"/>
            <person name="Wu L."/>
            <person name="Ma J."/>
        </authorList>
    </citation>
    <scope>NUCLEOTIDE SEQUENCE [LARGE SCALE GENOMIC DNA]</scope>
    <source>
        <strain evidence="3">JCM 16928</strain>
    </source>
</reference>
<dbReference type="EMBL" id="BAABAA010000003">
    <property type="protein sequence ID" value="GAA3558654.1"/>
    <property type="molecule type" value="Genomic_DNA"/>
</dbReference>
<protein>
    <recommendedName>
        <fullName evidence="4">Transposase</fullName>
    </recommendedName>
</protein>
<evidence type="ECO:0000313" key="2">
    <source>
        <dbReference type="EMBL" id="GAA3558654.1"/>
    </source>
</evidence>
<dbReference type="RefSeq" id="WP_344840845.1">
    <property type="nucleotide sequence ID" value="NZ_BAABAA010000003.1"/>
</dbReference>
<accession>A0ABP6WYV6</accession>
<feature type="region of interest" description="Disordered" evidence="1">
    <location>
        <begin position="156"/>
        <end position="226"/>
    </location>
</feature>
<evidence type="ECO:0008006" key="4">
    <source>
        <dbReference type="Google" id="ProtNLM"/>
    </source>
</evidence>
<evidence type="ECO:0000313" key="3">
    <source>
        <dbReference type="Proteomes" id="UP001501222"/>
    </source>
</evidence>
<dbReference type="Proteomes" id="UP001501222">
    <property type="component" value="Unassembled WGS sequence"/>
</dbReference>
<evidence type="ECO:0000256" key="1">
    <source>
        <dbReference type="SAM" id="MobiDB-lite"/>
    </source>
</evidence>
<feature type="region of interest" description="Disordered" evidence="1">
    <location>
        <begin position="253"/>
        <end position="297"/>
    </location>
</feature>
<proteinExistence type="predicted"/>
<gene>
    <name evidence="2" type="ORF">GCM10022235_28490</name>
</gene>